<dbReference type="Gene3D" id="1.25.40.10">
    <property type="entry name" value="Tetratricopeptide repeat domain"/>
    <property type="match status" value="1"/>
</dbReference>
<keyword evidence="1" id="KW-0472">Membrane</keyword>
<gene>
    <name evidence="2" type="ORF">AB0I48_11335</name>
</gene>
<keyword evidence="3" id="KW-1185">Reference proteome</keyword>
<dbReference type="Proteomes" id="UP001551695">
    <property type="component" value="Unassembled WGS sequence"/>
</dbReference>
<sequence length="562" mass="61292">MTRLDSSQPERTPRSPILEGLLGTAEVIAWALVLELGRNVVISSFGENATVKAIGGALRGLAIMLVLIAGSYVAYRRTAGLREQRRADRELAMVAGLADPGDPVAGGRVGGCPGPPRELAHSDDDKTAAVLRHLPVGEFETAALLAVLTAILEAPDRLPRNDPPSTQRTAHMLLAELCVGPDSILEHLGSDRYCVRRVPRDSGLETVVADEKWWAAMPALVGHYADHATRWAIALELTPTAGAARRWFEAKEPYLREILVGCTKYTFAQHISFATACELVRISDALDVWYTRTESVGRLEMARRLRFIEALKELPLIRLRGNLPPTGPGNRPLVLSSSLSARWKHQVAVRRLSTAQANQVVSTSALPEAERELKAAWWLLPRADVAGQVCALINLAIVHTHQGRLAAAQDRLELAESLTESGRDPGGRAHTHEILGALCWARGENVIALRYWQRALGSYLTLADDRGTGRCLQHLGSAMVVAPDYGSHLLPPRLSSTHHTVVRQASGWLAEARRLNPSVGLVGYYADKASAELRTFGPVPESRGALSAIDHWPLLDSEQRNR</sequence>
<dbReference type="EMBL" id="JBFAKC010000004">
    <property type="protein sequence ID" value="MEV0708150.1"/>
    <property type="molecule type" value="Genomic_DNA"/>
</dbReference>
<comment type="caution">
    <text evidence="2">The sequence shown here is derived from an EMBL/GenBank/DDBJ whole genome shotgun (WGS) entry which is preliminary data.</text>
</comment>
<feature type="transmembrane region" description="Helical" evidence="1">
    <location>
        <begin position="21"/>
        <end position="41"/>
    </location>
</feature>
<keyword evidence="1" id="KW-1133">Transmembrane helix</keyword>
<evidence type="ECO:0000313" key="3">
    <source>
        <dbReference type="Proteomes" id="UP001551695"/>
    </source>
</evidence>
<evidence type="ECO:0000256" key="1">
    <source>
        <dbReference type="SAM" id="Phobius"/>
    </source>
</evidence>
<keyword evidence="1" id="KW-0812">Transmembrane</keyword>
<name>A0ABV3FRW6_9NOCA</name>
<dbReference type="SUPFAM" id="SSF48452">
    <property type="entry name" value="TPR-like"/>
    <property type="match status" value="1"/>
</dbReference>
<dbReference type="InterPro" id="IPR011990">
    <property type="entry name" value="TPR-like_helical_dom_sf"/>
</dbReference>
<reference evidence="2 3" key="1">
    <citation type="submission" date="2024-06" db="EMBL/GenBank/DDBJ databases">
        <title>The Natural Products Discovery Center: Release of the First 8490 Sequenced Strains for Exploring Actinobacteria Biosynthetic Diversity.</title>
        <authorList>
            <person name="Kalkreuter E."/>
            <person name="Kautsar S.A."/>
            <person name="Yang D."/>
            <person name="Bader C.D."/>
            <person name="Teijaro C.N."/>
            <person name="Fluegel L."/>
            <person name="Davis C.M."/>
            <person name="Simpson J.R."/>
            <person name="Lauterbach L."/>
            <person name="Steele A.D."/>
            <person name="Gui C."/>
            <person name="Meng S."/>
            <person name="Li G."/>
            <person name="Viehrig K."/>
            <person name="Ye F."/>
            <person name="Su P."/>
            <person name="Kiefer A.F."/>
            <person name="Nichols A."/>
            <person name="Cepeda A.J."/>
            <person name="Yan W."/>
            <person name="Fan B."/>
            <person name="Jiang Y."/>
            <person name="Adhikari A."/>
            <person name="Zheng C.-J."/>
            <person name="Schuster L."/>
            <person name="Cowan T.M."/>
            <person name="Smanski M.J."/>
            <person name="Chevrette M.G."/>
            <person name="De Carvalho L.P.S."/>
            <person name="Shen B."/>
        </authorList>
    </citation>
    <scope>NUCLEOTIDE SEQUENCE [LARGE SCALE GENOMIC DNA]</scope>
    <source>
        <strain evidence="2 3">NPDC050403</strain>
    </source>
</reference>
<organism evidence="2 3">
    <name type="scientific">Nocardia aurea</name>
    <dbReference type="NCBI Taxonomy" id="2144174"/>
    <lineage>
        <taxon>Bacteria</taxon>
        <taxon>Bacillati</taxon>
        <taxon>Actinomycetota</taxon>
        <taxon>Actinomycetes</taxon>
        <taxon>Mycobacteriales</taxon>
        <taxon>Nocardiaceae</taxon>
        <taxon>Nocardia</taxon>
    </lineage>
</organism>
<protein>
    <submittedName>
        <fullName evidence="2">Tetratricopeptide repeat protein</fullName>
    </submittedName>
</protein>
<proteinExistence type="predicted"/>
<accession>A0ABV3FRW6</accession>
<evidence type="ECO:0000313" key="2">
    <source>
        <dbReference type="EMBL" id="MEV0708150.1"/>
    </source>
</evidence>
<feature type="transmembrane region" description="Helical" evidence="1">
    <location>
        <begin position="53"/>
        <end position="75"/>
    </location>
</feature>
<dbReference type="RefSeq" id="WP_357782494.1">
    <property type="nucleotide sequence ID" value="NZ_JBFAKC010000004.1"/>
</dbReference>